<dbReference type="AlphaFoldDB" id="A0AA88YUZ1"/>
<dbReference type="EMBL" id="VSWD01000001">
    <property type="protein sequence ID" value="KAK3108389.1"/>
    <property type="molecule type" value="Genomic_DNA"/>
</dbReference>
<accession>A0AA88YUZ1</accession>
<gene>
    <name evidence="2" type="ORF">FSP39_006905</name>
</gene>
<dbReference type="Proteomes" id="UP001186944">
    <property type="component" value="Unassembled WGS sequence"/>
</dbReference>
<dbReference type="InterPro" id="IPR049012">
    <property type="entry name" value="Mutator_transp_dom"/>
</dbReference>
<proteinExistence type="predicted"/>
<name>A0AA88YUZ1_PINIB</name>
<sequence length="272" mass="31137">MLSYDTDGHMNTSLYNERDDFNFSIKNFPFLSSKIPSSPAHGVFISQLIRFARASTKYTDFVLRARRLSDKLLIQGYVCDRLTSSLRKFYGRYGELTMMSHSPELWMIFCHRPFEPPNQRLYSVSYEMEETGCDCSPPFFYRIEAAGVACKQEMFTLPRHLVSLPYREFDSFHVVEIPCSNINCKYINHVPTGKRHGEQSRTWDVNLKLANALTHAGIGVTQLNSFLTALNIPPVHHKLADKRKTVMGLAVESVAHDSILESIEEETALTQQ</sequence>
<protein>
    <recommendedName>
        <fullName evidence="1">Mutator-like transposase domain-containing protein</fullName>
    </recommendedName>
</protein>
<evidence type="ECO:0000259" key="1">
    <source>
        <dbReference type="Pfam" id="PF20700"/>
    </source>
</evidence>
<evidence type="ECO:0000313" key="3">
    <source>
        <dbReference type="Proteomes" id="UP001186944"/>
    </source>
</evidence>
<reference evidence="2" key="1">
    <citation type="submission" date="2019-08" db="EMBL/GenBank/DDBJ databases">
        <title>The improved chromosome-level genome for the pearl oyster Pinctada fucata martensii using PacBio sequencing and Hi-C.</title>
        <authorList>
            <person name="Zheng Z."/>
        </authorList>
    </citation>
    <scope>NUCLEOTIDE SEQUENCE</scope>
    <source>
        <strain evidence="2">ZZ-2019</strain>
        <tissue evidence="2">Adductor muscle</tissue>
    </source>
</reference>
<feature type="domain" description="Mutator-like transposase" evidence="1">
    <location>
        <begin position="175"/>
        <end position="270"/>
    </location>
</feature>
<evidence type="ECO:0000313" key="2">
    <source>
        <dbReference type="EMBL" id="KAK3108389.1"/>
    </source>
</evidence>
<organism evidence="2 3">
    <name type="scientific">Pinctada imbricata</name>
    <name type="common">Atlantic pearl-oyster</name>
    <name type="synonym">Pinctada martensii</name>
    <dbReference type="NCBI Taxonomy" id="66713"/>
    <lineage>
        <taxon>Eukaryota</taxon>
        <taxon>Metazoa</taxon>
        <taxon>Spiralia</taxon>
        <taxon>Lophotrochozoa</taxon>
        <taxon>Mollusca</taxon>
        <taxon>Bivalvia</taxon>
        <taxon>Autobranchia</taxon>
        <taxon>Pteriomorphia</taxon>
        <taxon>Pterioida</taxon>
        <taxon>Pterioidea</taxon>
        <taxon>Pteriidae</taxon>
        <taxon>Pinctada</taxon>
    </lineage>
</organism>
<dbReference type="Pfam" id="PF20700">
    <property type="entry name" value="Mutator"/>
    <property type="match status" value="1"/>
</dbReference>
<keyword evidence="3" id="KW-1185">Reference proteome</keyword>
<comment type="caution">
    <text evidence="2">The sequence shown here is derived from an EMBL/GenBank/DDBJ whole genome shotgun (WGS) entry which is preliminary data.</text>
</comment>